<protein>
    <recommendedName>
        <fullName evidence="3">Serine aminopeptidase S33 family</fullName>
    </recommendedName>
</protein>
<organism evidence="1 2">
    <name type="scientific">Zeaxanthinibacter enoshimensis</name>
    <dbReference type="NCBI Taxonomy" id="392009"/>
    <lineage>
        <taxon>Bacteria</taxon>
        <taxon>Pseudomonadati</taxon>
        <taxon>Bacteroidota</taxon>
        <taxon>Flavobacteriia</taxon>
        <taxon>Flavobacteriales</taxon>
        <taxon>Flavobacteriaceae</taxon>
        <taxon>Zeaxanthinibacter</taxon>
    </lineage>
</organism>
<dbReference type="EMBL" id="SNYI01000001">
    <property type="protein sequence ID" value="TDQ32208.1"/>
    <property type="molecule type" value="Genomic_DNA"/>
</dbReference>
<dbReference type="Gene3D" id="3.40.50.1820">
    <property type="entry name" value="alpha/beta hydrolase"/>
    <property type="match status" value="1"/>
</dbReference>
<dbReference type="Proteomes" id="UP000295468">
    <property type="component" value="Unassembled WGS sequence"/>
</dbReference>
<evidence type="ECO:0008006" key="3">
    <source>
        <dbReference type="Google" id="ProtNLM"/>
    </source>
</evidence>
<dbReference type="InterPro" id="IPR029058">
    <property type="entry name" value="AB_hydrolase_fold"/>
</dbReference>
<sequence length="263" mass="29317">MKTLYFYLILFASSLASYGQDMPKEVKPDMPQEEISFTTPDSIKIFGDLYVSQKEEDVILLFHQGGSNARGEYRTIIPKLLELGLNILAIDQRVGGQIYGNCNRTVANIPSNSFDNNYGYCDAYNNLEGALDYLIKEGFSGRKIVWGSSYSASLSMKLASERPSEILGVLAFSPASGEVMKGCNPEDFMDKVKSPLLILKPPNEVESERSKMQFELADRYGHQTYAAEHGVHGSSMLVESRVGHDISKNWDVVLDFINGIRSE</sequence>
<proteinExistence type="predicted"/>
<evidence type="ECO:0000313" key="1">
    <source>
        <dbReference type="EMBL" id="TDQ32208.1"/>
    </source>
</evidence>
<reference evidence="1 2" key="1">
    <citation type="submission" date="2019-03" db="EMBL/GenBank/DDBJ databases">
        <title>Genomic Encyclopedia of Archaeal and Bacterial Type Strains, Phase II (KMG-II): from individual species to whole genera.</title>
        <authorList>
            <person name="Goeker M."/>
        </authorList>
    </citation>
    <scope>NUCLEOTIDE SEQUENCE [LARGE SCALE GENOMIC DNA]</scope>
    <source>
        <strain evidence="1 2">DSM 18435</strain>
    </source>
</reference>
<accession>A0A4R6TTE1</accession>
<evidence type="ECO:0000313" key="2">
    <source>
        <dbReference type="Proteomes" id="UP000295468"/>
    </source>
</evidence>
<keyword evidence="2" id="KW-1185">Reference proteome</keyword>
<dbReference type="AlphaFoldDB" id="A0A4R6TTE1"/>
<comment type="caution">
    <text evidence="1">The sequence shown here is derived from an EMBL/GenBank/DDBJ whole genome shotgun (WGS) entry which is preliminary data.</text>
</comment>
<dbReference type="OrthoDB" id="63241at2"/>
<dbReference type="SUPFAM" id="SSF53474">
    <property type="entry name" value="alpha/beta-Hydrolases"/>
    <property type="match status" value="1"/>
</dbReference>
<gene>
    <name evidence="1" type="ORF">CLV82_0031</name>
</gene>
<name>A0A4R6TTE1_9FLAO</name>
<dbReference type="RefSeq" id="WP_133642289.1">
    <property type="nucleotide sequence ID" value="NZ_SNYI01000001.1"/>
</dbReference>